<organism evidence="2 3">
    <name type="scientific">Methylobacter tundripaludum</name>
    <dbReference type="NCBI Taxonomy" id="173365"/>
    <lineage>
        <taxon>Bacteria</taxon>
        <taxon>Pseudomonadati</taxon>
        <taxon>Pseudomonadota</taxon>
        <taxon>Gammaproteobacteria</taxon>
        <taxon>Methylococcales</taxon>
        <taxon>Methylococcaceae</taxon>
        <taxon>Methylobacter</taxon>
    </lineage>
</organism>
<dbReference type="Proteomes" id="UP000238071">
    <property type="component" value="Unassembled WGS sequence"/>
</dbReference>
<evidence type="ECO:0000313" key="2">
    <source>
        <dbReference type="EMBL" id="PPK67667.1"/>
    </source>
</evidence>
<evidence type="ECO:0008006" key="4">
    <source>
        <dbReference type="Google" id="ProtNLM"/>
    </source>
</evidence>
<keyword evidence="1" id="KW-0732">Signal</keyword>
<sequence>MSNKNYILLITTLLSVLFLTGCAQNAAYRTDYQPCVYAQSGDCAKHAIQHHAPGRPDEYYLSFIEFDDQGQLWEREQMRKVLDSYLPIAGVDDVLLVAYIHGWHHNADPEDGNIKDFRRLLTKLSQAESHGGTGRKVLGVYIGWRGDSITIPVINAATFWDRKNTAQKVGQQGVTEVLLRLEEIVNVKAGMETAKPQPFNSRLVTIGHSFGGAVLYTALQQILEDRFIDSRKNKTFTGDANGLGDLVVLMNPAFEALRYSTLYDISQDYCRSYFSSQLPKLAILTSETDRATGWAFPIGRFFSTFFETHTTLDRHNCKGVGKISPMEIAEGEADRHTVGHFDPYLTHRLNPLTSTEERSVNFNYHALQSRWSQQKVLGSFAFESTELIHLGKTVPNNPYLNIEVDQHLIEGHSDIWHDEIVSFLRDLIMISTSPGQSVQ</sequence>
<protein>
    <recommendedName>
        <fullName evidence="4">Lipase (Class 3)</fullName>
    </recommendedName>
</protein>
<feature type="signal peptide" evidence="1">
    <location>
        <begin position="1"/>
        <end position="23"/>
    </location>
</feature>
<gene>
    <name evidence="2" type="ORF">B0F88_1136</name>
</gene>
<comment type="caution">
    <text evidence="2">The sequence shown here is derived from an EMBL/GenBank/DDBJ whole genome shotgun (WGS) entry which is preliminary data.</text>
</comment>
<proteinExistence type="predicted"/>
<evidence type="ECO:0000313" key="3">
    <source>
        <dbReference type="Proteomes" id="UP000238071"/>
    </source>
</evidence>
<keyword evidence="3" id="KW-1185">Reference proteome</keyword>
<dbReference type="PROSITE" id="PS51257">
    <property type="entry name" value="PROKAR_LIPOPROTEIN"/>
    <property type="match status" value="1"/>
</dbReference>
<dbReference type="RefSeq" id="WP_219820874.1">
    <property type="nucleotide sequence ID" value="NZ_PTIY01000013.1"/>
</dbReference>
<reference evidence="2 3" key="1">
    <citation type="submission" date="2018-02" db="EMBL/GenBank/DDBJ databases">
        <title>Subsurface microbial communities from deep shales in Ohio and West Virginia, USA.</title>
        <authorList>
            <person name="Wrighton K."/>
        </authorList>
    </citation>
    <scope>NUCLEOTIDE SEQUENCE [LARGE SCALE GENOMIC DNA]</scope>
    <source>
        <strain evidence="2 3">OWC-G53F</strain>
    </source>
</reference>
<feature type="chain" id="PRO_5015672028" description="Lipase (Class 3)" evidence="1">
    <location>
        <begin position="24"/>
        <end position="439"/>
    </location>
</feature>
<name>A0A2S6GR60_9GAMM</name>
<accession>A0A2S6GR60</accession>
<evidence type="ECO:0000256" key="1">
    <source>
        <dbReference type="SAM" id="SignalP"/>
    </source>
</evidence>
<dbReference type="EMBL" id="PTIY01000013">
    <property type="protein sequence ID" value="PPK67667.1"/>
    <property type="molecule type" value="Genomic_DNA"/>
</dbReference>
<dbReference type="AlphaFoldDB" id="A0A2S6GR60"/>